<dbReference type="PROSITE" id="PS01124">
    <property type="entry name" value="HTH_ARAC_FAMILY_2"/>
    <property type="match status" value="1"/>
</dbReference>
<dbReference type="InterPro" id="IPR018060">
    <property type="entry name" value="HTH_AraC"/>
</dbReference>
<dbReference type="EMBL" id="JBHUOZ010000003">
    <property type="protein sequence ID" value="MFD2921857.1"/>
    <property type="molecule type" value="Genomic_DNA"/>
</dbReference>
<proteinExistence type="predicted"/>
<dbReference type="SMART" id="SM00342">
    <property type="entry name" value="HTH_ARAC"/>
    <property type="match status" value="1"/>
</dbReference>
<feature type="domain" description="HTH araC/xylS-type" evidence="4">
    <location>
        <begin position="187"/>
        <end position="286"/>
    </location>
</feature>
<dbReference type="PRINTS" id="PR00032">
    <property type="entry name" value="HTHARAC"/>
</dbReference>
<dbReference type="PROSITE" id="PS00041">
    <property type="entry name" value="HTH_ARAC_FAMILY_1"/>
    <property type="match status" value="1"/>
</dbReference>
<dbReference type="Pfam" id="PF12833">
    <property type="entry name" value="HTH_18"/>
    <property type="match status" value="1"/>
</dbReference>
<keyword evidence="2" id="KW-0238">DNA-binding</keyword>
<dbReference type="SUPFAM" id="SSF46689">
    <property type="entry name" value="Homeodomain-like"/>
    <property type="match status" value="2"/>
</dbReference>
<protein>
    <submittedName>
        <fullName evidence="5">AraC family transcriptional regulator</fullName>
    </submittedName>
</protein>
<dbReference type="SUPFAM" id="SSF51182">
    <property type="entry name" value="RmlC-like cupins"/>
    <property type="match status" value="1"/>
</dbReference>
<accession>A0ABW6AD24</accession>
<dbReference type="InterPro" id="IPR020449">
    <property type="entry name" value="Tscrpt_reg_AraC-type_HTH"/>
</dbReference>
<dbReference type="PANTHER" id="PTHR43280:SF27">
    <property type="entry name" value="TRANSCRIPTIONAL REGULATOR MTLR"/>
    <property type="match status" value="1"/>
</dbReference>
<reference evidence="6" key="1">
    <citation type="journal article" date="2019" name="Int. J. Syst. Evol. Microbiol.">
        <title>The Global Catalogue of Microorganisms (GCM) 10K type strain sequencing project: providing services to taxonomists for standard genome sequencing and annotation.</title>
        <authorList>
            <consortium name="The Broad Institute Genomics Platform"/>
            <consortium name="The Broad Institute Genome Sequencing Center for Infectious Disease"/>
            <person name="Wu L."/>
            <person name="Ma J."/>
        </authorList>
    </citation>
    <scope>NUCLEOTIDE SEQUENCE [LARGE SCALE GENOMIC DNA]</scope>
    <source>
        <strain evidence="6">KCTC 23299</strain>
    </source>
</reference>
<dbReference type="InterPro" id="IPR011051">
    <property type="entry name" value="RmlC_Cupin_sf"/>
</dbReference>
<dbReference type="InterPro" id="IPR018062">
    <property type="entry name" value="HTH_AraC-typ_CS"/>
</dbReference>
<evidence type="ECO:0000259" key="4">
    <source>
        <dbReference type="PROSITE" id="PS01124"/>
    </source>
</evidence>
<dbReference type="RefSeq" id="WP_386102978.1">
    <property type="nucleotide sequence ID" value="NZ_JBHUOZ010000003.1"/>
</dbReference>
<evidence type="ECO:0000313" key="5">
    <source>
        <dbReference type="EMBL" id="MFD2921857.1"/>
    </source>
</evidence>
<organism evidence="5 6">
    <name type="scientific">Terrimonas rubra</name>
    <dbReference type="NCBI Taxonomy" id="1035890"/>
    <lineage>
        <taxon>Bacteria</taxon>
        <taxon>Pseudomonadati</taxon>
        <taxon>Bacteroidota</taxon>
        <taxon>Chitinophagia</taxon>
        <taxon>Chitinophagales</taxon>
        <taxon>Chitinophagaceae</taxon>
        <taxon>Terrimonas</taxon>
    </lineage>
</organism>
<gene>
    <name evidence="5" type="ORF">ACFS6H_19210</name>
</gene>
<evidence type="ECO:0000256" key="1">
    <source>
        <dbReference type="ARBA" id="ARBA00023015"/>
    </source>
</evidence>
<keyword evidence="6" id="KW-1185">Reference proteome</keyword>
<keyword evidence="1" id="KW-0805">Transcription regulation</keyword>
<dbReference type="InterPro" id="IPR009057">
    <property type="entry name" value="Homeodomain-like_sf"/>
</dbReference>
<dbReference type="Gene3D" id="1.10.10.60">
    <property type="entry name" value="Homeodomain-like"/>
    <property type="match status" value="2"/>
</dbReference>
<dbReference type="Gene3D" id="2.60.120.10">
    <property type="entry name" value="Jelly Rolls"/>
    <property type="match status" value="1"/>
</dbReference>
<keyword evidence="3" id="KW-0804">Transcription</keyword>
<comment type="caution">
    <text evidence="5">The sequence shown here is derived from an EMBL/GenBank/DDBJ whole genome shotgun (WGS) entry which is preliminary data.</text>
</comment>
<evidence type="ECO:0000256" key="2">
    <source>
        <dbReference type="ARBA" id="ARBA00023125"/>
    </source>
</evidence>
<sequence length="292" mass="32983">MKVVQFTIPVSRDNTVVAQHEVMPHFYNYLHRHNEVQLTWIIDGNGTLIAGNYMQAFHSGDIYIIGSNQPHIFKSDPSYFEKKNKKTVTALTIFFNPLGPLKNLLLLPELDAAGKFVQAMHTGLQVPAGKQAEIAAAMLKVHDSKQAGRISSFIELLQQLAEISDIKVLSTIRADHHFTEQEGLRMNDVYQYTMDNYSGDINLKKVSSIAHLTPQAFCRYFKKHTRKTYITFLNEIRINAASKKLVAGNYDSIAALAFEAGFSSIVSFNRVFKKTTGMSPRQYQKEYAQKTG</sequence>
<evidence type="ECO:0000313" key="6">
    <source>
        <dbReference type="Proteomes" id="UP001597511"/>
    </source>
</evidence>
<dbReference type="InterPro" id="IPR014710">
    <property type="entry name" value="RmlC-like_jellyroll"/>
</dbReference>
<name>A0ABW6AD24_9BACT</name>
<dbReference type="PANTHER" id="PTHR43280">
    <property type="entry name" value="ARAC-FAMILY TRANSCRIPTIONAL REGULATOR"/>
    <property type="match status" value="1"/>
</dbReference>
<evidence type="ECO:0000256" key="3">
    <source>
        <dbReference type="ARBA" id="ARBA00023163"/>
    </source>
</evidence>
<dbReference type="Proteomes" id="UP001597511">
    <property type="component" value="Unassembled WGS sequence"/>
</dbReference>